<evidence type="ECO:0000313" key="1">
    <source>
        <dbReference type="EMBL" id="TFK75686.1"/>
    </source>
</evidence>
<protein>
    <submittedName>
        <fullName evidence="1">Dihydropteroate synthase</fullName>
    </submittedName>
</protein>
<gene>
    <name evidence="1" type="ORF">BDN72DRAFT_892180</name>
</gene>
<sequence length="548" mass="58992">MSKAARSTIAIAVGSNLGDRFHNIESALRLLEGPHKLFNDVQPDVTLSLVNTSFLYETAPMYVTDQPSFINCACIIETDLPPLQLLTLLKTIETTVGRVPSIRNGPRAVDLDIIFYGSDIVDTRPGDQRDNLDNLLGQVVIPHPRMTEREFVLRPLSDMIPDFIHPVLGISITSLLANLPVNLDDPPMIKVIPFPDYTPAPSGLVPDTVPPTLSHWTFGNNSPARRKTQIMATLNATPDSFSDGSINNTISTGLSYARASVAAGASIIDIGGYSTRPGAAFVSSSDEQNRVVPLISAIRRISPAGDDDTTAEALRRVPISIDTFRWEVAEAAILAGANCINDVYAFTGTHSYPPTTETEIELVSQHMEAMKRVARKYATPVILMHSRGDAGSNKEYDQYSYAGGLSVVEGVKVELGAKVDAIVKGKGGVRRWLVIVDPGIGFSKTVAGNLQLLRCAGDITSSKDVGEKFTRPNPLQGYPSLIGASRKSFLGALLSEGDSGRQTEPKERDWATAAAVSCAIQQGATVVRVHNVVALSDVVRMADAIWSC</sequence>
<reference evidence="1 2" key="1">
    <citation type="journal article" date="2019" name="Nat. Ecol. Evol.">
        <title>Megaphylogeny resolves global patterns of mushroom evolution.</title>
        <authorList>
            <person name="Varga T."/>
            <person name="Krizsan K."/>
            <person name="Foldi C."/>
            <person name="Dima B."/>
            <person name="Sanchez-Garcia M."/>
            <person name="Sanchez-Ramirez S."/>
            <person name="Szollosi G.J."/>
            <person name="Szarkandi J.G."/>
            <person name="Papp V."/>
            <person name="Albert L."/>
            <person name="Andreopoulos W."/>
            <person name="Angelini C."/>
            <person name="Antonin V."/>
            <person name="Barry K.W."/>
            <person name="Bougher N.L."/>
            <person name="Buchanan P."/>
            <person name="Buyck B."/>
            <person name="Bense V."/>
            <person name="Catcheside P."/>
            <person name="Chovatia M."/>
            <person name="Cooper J."/>
            <person name="Damon W."/>
            <person name="Desjardin D."/>
            <person name="Finy P."/>
            <person name="Geml J."/>
            <person name="Haridas S."/>
            <person name="Hughes K."/>
            <person name="Justo A."/>
            <person name="Karasinski D."/>
            <person name="Kautmanova I."/>
            <person name="Kiss B."/>
            <person name="Kocsube S."/>
            <person name="Kotiranta H."/>
            <person name="LaButti K.M."/>
            <person name="Lechner B.E."/>
            <person name="Liimatainen K."/>
            <person name="Lipzen A."/>
            <person name="Lukacs Z."/>
            <person name="Mihaltcheva S."/>
            <person name="Morgado L.N."/>
            <person name="Niskanen T."/>
            <person name="Noordeloos M.E."/>
            <person name="Ohm R.A."/>
            <person name="Ortiz-Santana B."/>
            <person name="Ovrebo C."/>
            <person name="Racz N."/>
            <person name="Riley R."/>
            <person name="Savchenko A."/>
            <person name="Shiryaev A."/>
            <person name="Soop K."/>
            <person name="Spirin V."/>
            <person name="Szebenyi C."/>
            <person name="Tomsovsky M."/>
            <person name="Tulloss R.E."/>
            <person name="Uehling J."/>
            <person name="Grigoriev I.V."/>
            <person name="Vagvolgyi C."/>
            <person name="Papp T."/>
            <person name="Martin F.M."/>
            <person name="Miettinen O."/>
            <person name="Hibbett D.S."/>
            <person name="Nagy L.G."/>
        </authorList>
    </citation>
    <scope>NUCLEOTIDE SEQUENCE [LARGE SCALE GENOMIC DNA]</scope>
    <source>
        <strain evidence="1 2">NL-1719</strain>
    </source>
</reference>
<name>A0ACD3BCN7_9AGAR</name>
<proteinExistence type="predicted"/>
<dbReference type="Proteomes" id="UP000308600">
    <property type="component" value="Unassembled WGS sequence"/>
</dbReference>
<keyword evidence="2" id="KW-1185">Reference proteome</keyword>
<organism evidence="1 2">
    <name type="scientific">Pluteus cervinus</name>
    <dbReference type="NCBI Taxonomy" id="181527"/>
    <lineage>
        <taxon>Eukaryota</taxon>
        <taxon>Fungi</taxon>
        <taxon>Dikarya</taxon>
        <taxon>Basidiomycota</taxon>
        <taxon>Agaricomycotina</taxon>
        <taxon>Agaricomycetes</taxon>
        <taxon>Agaricomycetidae</taxon>
        <taxon>Agaricales</taxon>
        <taxon>Pluteineae</taxon>
        <taxon>Pluteaceae</taxon>
        <taxon>Pluteus</taxon>
    </lineage>
</organism>
<evidence type="ECO:0000313" key="2">
    <source>
        <dbReference type="Proteomes" id="UP000308600"/>
    </source>
</evidence>
<dbReference type="EMBL" id="ML208262">
    <property type="protein sequence ID" value="TFK75686.1"/>
    <property type="molecule type" value="Genomic_DNA"/>
</dbReference>
<accession>A0ACD3BCN7</accession>